<dbReference type="PANTHER" id="PTHR44757">
    <property type="entry name" value="DIGUANYLATE CYCLASE DGCP"/>
    <property type="match status" value="1"/>
</dbReference>
<evidence type="ECO:0000313" key="6">
    <source>
        <dbReference type="Proteomes" id="UP000199256"/>
    </source>
</evidence>
<feature type="domain" description="PAC" evidence="2">
    <location>
        <begin position="99"/>
        <end position="151"/>
    </location>
</feature>
<dbReference type="AlphaFoldDB" id="A0A1H7QCU1"/>
<sequence>MTGMDVPDHYLKQELYELIRKDARSFDFLQKATLDGIWFWDIERPDHEWMSDGFWTMLGQDPATKQPLAREWQSLVDPEDLKVVHQALEEHFANPEHPFDQIIRYTHRDGSTLWIRCRGMAIRDDQGRPVRMLGAHTDLTPVKRAQAELESRTRDLARIARAMDNAQEGIIITDSQASILSVNRAFTQITGYTATEVLGHNPRLLQSGRHTPDFYQAMWRDIIHAGTWQGEIWNRRRNGEEYPQWTTISQVPGEDGQMDYVAVLSDLTDKRRTEERIAFLAHYDPLTGLANRHLLMEHLNRSLAHCQREGLHLAVITLDLDDFIQVNERVGHEAGDRILRKVAEQLKSCLRKGDMVARLGGDEFVVVAQLQPGIDQIRCLTQKMQSSLPQTLDDELQRLGLTASMGVVLSSQGDDADTMLRHSHQAMCAAKQTGRGTFSVFDVSQTQAAQALRDERQRILRGIEQEEFALFYQPKVDLKSGWVRGAEALIRWYHPDRGLLPPDAFLPQTAGTDLEFQLGDWVLAEALRQMDTWRGLGKSIPVSINVSATHLLQPGFARRLEEKLQEYPRLAPGDLEIEILESAAVEDWQRAAQAMRDCRNLGVRFALDDFGTGYSSLVHLRRLALDTLKLDKSFVGTMLQNPEDFSIVESVVSLAISFQLEAIAEGVETENQARVLMKMGCPIVQGFGIAKPMEASRIIAWAQDWEQSGLWKGL</sequence>
<dbReference type="InterPro" id="IPR043128">
    <property type="entry name" value="Rev_trsase/Diguanyl_cyclase"/>
</dbReference>
<dbReference type="Pfam" id="PF08447">
    <property type="entry name" value="PAS_3"/>
    <property type="match status" value="1"/>
</dbReference>
<dbReference type="Pfam" id="PF13426">
    <property type="entry name" value="PAS_9"/>
    <property type="match status" value="1"/>
</dbReference>
<dbReference type="STRING" id="1396821.SAMN05444515_11724"/>
<evidence type="ECO:0000259" key="1">
    <source>
        <dbReference type="PROSITE" id="PS50112"/>
    </source>
</evidence>
<evidence type="ECO:0000259" key="2">
    <source>
        <dbReference type="PROSITE" id="PS50113"/>
    </source>
</evidence>
<dbReference type="SMART" id="SM00267">
    <property type="entry name" value="GGDEF"/>
    <property type="match status" value="1"/>
</dbReference>
<dbReference type="NCBIfam" id="TIGR00254">
    <property type="entry name" value="GGDEF"/>
    <property type="match status" value="1"/>
</dbReference>
<dbReference type="PROSITE" id="PS50887">
    <property type="entry name" value="GGDEF"/>
    <property type="match status" value="1"/>
</dbReference>
<dbReference type="Proteomes" id="UP000199256">
    <property type="component" value="Unassembled WGS sequence"/>
</dbReference>
<dbReference type="InterPro" id="IPR013655">
    <property type="entry name" value="PAS_fold_3"/>
</dbReference>
<dbReference type="SMART" id="SM00086">
    <property type="entry name" value="PAC"/>
    <property type="match status" value="2"/>
</dbReference>
<reference evidence="6" key="1">
    <citation type="submission" date="2016-10" db="EMBL/GenBank/DDBJ databases">
        <authorList>
            <person name="Varghese N."/>
            <person name="Submissions S."/>
        </authorList>
    </citation>
    <scope>NUCLEOTIDE SEQUENCE [LARGE SCALE GENOMIC DNA]</scope>
    <source>
        <strain evidence="6">DSM 241</strain>
    </source>
</reference>
<dbReference type="NCBIfam" id="TIGR00229">
    <property type="entry name" value="sensory_box"/>
    <property type="match status" value="2"/>
</dbReference>
<protein>
    <submittedName>
        <fullName evidence="5">PAS domain S-box-containing protein/diguanylate cyclase (GGDEF) domain-containing protein</fullName>
    </submittedName>
</protein>
<evidence type="ECO:0000313" key="5">
    <source>
        <dbReference type="EMBL" id="SEL45981.1"/>
    </source>
</evidence>
<dbReference type="SUPFAM" id="SSF55073">
    <property type="entry name" value="Nucleotide cyclase"/>
    <property type="match status" value="1"/>
</dbReference>
<dbReference type="SUPFAM" id="SSF141868">
    <property type="entry name" value="EAL domain-like"/>
    <property type="match status" value="1"/>
</dbReference>
<dbReference type="Gene3D" id="3.20.20.450">
    <property type="entry name" value="EAL domain"/>
    <property type="match status" value="1"/>
</dbReference>
<proteinExistence type="predicted"/>
<dbReference type="Pfam" id="PF00563">
    <property type="entry name" value="EAL"/>
    <property type="match status" value="1"/>
</dbReference>
<dbReference type="Gene3D" id="3.30.450.20">
    <property type="entry name" value="PAS domain"/>
    <property type="match status" value="2"/>
</dbReference>
<gene>
    <name evidence="5" type="ORF">SAMN05444515_11724</name>
</gene>
<organism evidence="5 6">
    <name type="scientific">Ectothiorhodospira marina</name>
    <dbReference type="NCBI Taxonomy" id="1396821"/>
    <lineage>
        <taxon>Bacteria</taxon>
        <taxon>Pseudomonadati</taxon>
        <taxon>Pseudomonadota</taxon>
        <taxon>Gammaproteobacteria</taxon>
        <taxon>Chromatiales</taxon>
        <taxon>Ectothiorhodospiraceae</taxon>
        <taxon>Ectothiorhodospira</taxon>
    </lineage>
</organism>
<dbReference type="SMART" id="SM00091">
    <property type="entry name" value="PAS"/>
    <property type="match status" value="2"/>
</dbReference>
<dbReference type="InterPro" id="IPR000700">
    <property type="entry name" value="PAS-assoc_C"/>
</dbReference>
<dbReference type="PANTHER" id="PTHR44757:SF2">
    <property type="entry name" value="BIOFILM ARCHITECTURE MAINTENANCE PROTEIN MBAA"/>
    <property type="match status" value="1"/>
</dbReference>
<dbReference type="InterPro" id="IPR001633">
    <property type="entry name" value="EAL_dom"/>
</dbReference>
<dbReference type="PROSITE" id="PS50113">
    <property type="entry name" value="PAC"/>
    <property type="match status" value="1"/>
</dbReference>
<dbReference type="Pfam" id="PF00990">
    <property type="entry name" value="GGDEF"/>
    <property type="match status" value="1"/>
</dbReference>
<dbReference type="CDD" id="cd01948">
    <property type="entry name" value="EAL"/>
    <property type="match status" value="1"/>
</dbReference>
<dbReference type="InterPro" id="IPR000014">
    <property type="entry name" value="PAS"/>
</dbReference>
<dbReference type="InterPro" id="IPR029787">
    <property type="entry name" value="Nucleotide_cyclase"/>
</dbReference>
<feature type="domain" description="GGDEF" evidence="4">
    <location>
        <begin position="311"/>
        <end position="443"/>
    </location>
</feature>
<dbReference type="CDD" id="cd00130">
    <property type="entry name" value="PAS"/>
    <property type="match status" value="2"/>
</dbReference>
<evidence type="ECO:0000259" key="3">
    <source>
        <dbReference type="PROSITE" id="PS50883"/>
    </source>
</evidence>
<dbReference type="InterPro" id="IPR001610">
    <property type="entry name" value="PAC"/>
</dbReference>
<dbReference type="EMBL" id="FOAA01000017">
    <property type="protein sequence ID" value="SEL45981.1"/>
    <property type="molecule type" value="Genomic_DNA"/>
</dbReference>
<dbReference type="InterPro" id="IPR000160">
    <property type="entry name" value="GGDEF_dom"/>
</dbReference>
<dbReference type="Gene3D" id="3.30.70.270">
    <property type="match status" value="1"/>
</dbReference>
<name>A0A1H7QCU1_9GAMM</name>
<dbReference type="SUPFAM" id="SSF55785">
    <property type="entry name" value="PYP-like sensor domain (PAS domain)"/>
    <property type="match status" value="2"/>
</dbReference>
<dbReference type="PROSITE" id="PS50112">
    <property type="entry name" value="PAS"/>
    <property type="match status" value="1"/>
</dbReference>
<evidence type="ECO:0000259" key="4">
    <source>
        <dbReference type="PROSITE" id="PS50887"/>
    </source>
</evidence>
<keyword evidence="6" id="KW-1185">Reference proteome</keyword>
<dbReference type="InterPro" id="IPR035965">
    <property type="entry name" value="PAS-like_dom_sf"/>
</dbReference>
<dbReference type="InterPro" id="IPR052155">
    <property type="entry name" value="Biofilm_reg_signaling"/>
</dbReference>
<dbReference type="PROSITE" id="PS50883">
    <property type="entry name" value="EAL"/>
    <property type="match status" value="1"/>
</dbReference>
<feature type="domain" description="PAS" evidence="1">
    <location>
        <begin position="155"/>
        <end position="201"/>
    </location>
</feature>
<accession>A0A1H7QCU1</accession>
<dbReference type="SMART" id="SM00052">
    <property type="entry name" value="EAL"/>
    <property type="match status" value="1"/>
</dbReference>
<dbReference type="InterPro" id="IPR035919">
    <property type="entry name" value="EAL_sf"/>
</dbReference>
<dbReference type="CDD" id="cd01949">
    <property type="entry name" value="GGDEF"/>
    <property type="match status" value="1"/>
</dbReference>
<dbReference type="OrthoDB" id="8553030at2"/>
<feature type="domain" description="EAL" evidence="3">
    <location>
        <begin position="452"/>
        <end position="706"/>
    </location>
</feature>